<feature type="transmembrane region" description="Helical" evidence="9">
    <location>
        <begin position="173"/>
        <end position="197"/>
    </location>
</feature>
<comment type="similarity">
    <text evidence="9">Belongs to the UbiA prenyltransferase family. Protoheme IX farnesyltransferase subfamily.</text>
</comment>
<protein>
    <recommendedName>
        <fullName evidence="9">Protoheme IX farnesyltransferase</fullName>
        <ecNumber evidence="9">2.5.1.141</ecNumber>
    </recommendedName>
    <alternativeName>
        <fullName evidence="9">Heme B farnesyltransferase</fullName>
    </alternativeName>
    <alternativeName>
        <fullName evidence="9">Heme O synthase</fullName>
    </alternativeName>
</protein>
<dbReference type="GO" id="GO:0006784">
    <property type="term" value="P:heme A biosynthetic process"/>
    <property type="evidence" value="ECO:0007669"/>
    <property type="project" value="TreeGrafter"/>
</dbReference>
<evidence type="ECO:0000256" key="4">
    <source>
        <dbReference type="ARBA" id="ARBA00022692"/>
    </source>
</evidence>
<evidence type="ECO:0000256" key="2">
    <source>
        <dbReference type="ARBA" id="ARBA00022475"/>
    </source>
</evidence>
<dbReference type="CDD" id="cd13957">
    <property type="entry name" value="PT_UbiA_Cox10"/>
    <property type="match status" value="1"/>
</dbReference>
<dbReference type="GO" id="GO:0005886">
    <property type="term" value="C:plasma membrane"/>
    <property type="evidence" value="ECO:0007669"/>
    <property type="project" value="UniProtKB-SubCell"/>
</dbReference>
<comment type="catalytic activity">
    <reaction evidence="8 9">
        <text>heme b + (2E,6E)-farnesyl diphosphate + H2O = Fe(II)-heme o + diphosphate</text>
        <dbReference type="Rhea" id="RHEA:28070"/>
        <dbReference type="ChEBI" id="CHEBI:15377"/>
        <dbReference type="ChEBI" id="CHEBI:33019"/>
        <dbReference type="ChEBI" id="CHEBI:60344"/>
        <dbReference type="ChEBI" id="CHEBI:60530"/>
        <dbReference type="ChEBI" id="CHEBI:175763"/>
        <dbReference type="EC" id="2.5.1.141"/>
    </reaction>
</comment>
<dbReference type="InterPro" id="IPR030470">
    <property type="entry name" value="UbiA_prenylTrfase_CS"/>
</dbReference>
<evidence type="ECO:0000256" key="3">
    <source>
        <dbReference type="ARBA" id="ARBA00022679"/>
    </source>
</evidence>
<evidence type="ECO:0000256" key="5">
    <source>
        <dbReference type="ARBA" id="ARBA00022989"/>
    </source>
</evidence>
<dbReference type="Pfam" id="PF01040">
    <property type="entry name" value="UbiA"/>
    <property type="match status" value="1"/>
</dbReference>
<feature type="transmembrane region" description="Helical" evidence="9">
    <location>
        <begin position="91"/>
        <end position="115"/>
    </location>
</feature>
<dbReference type="PROSITE" id="PS00943">
    <property type="entry name" value="UBIA"/>
    <property type="match status" value="1"/>
</dbReference>
<dbReference type="PANTHER" id="PTHR43448:SF2">
    <property type="entry name" value="PROTOHEME IX FARNESYLTRANSFERASE, MITOCHONDRIAL"/>
    <property type="match status" value="1"/>
</dbReference>
<keyword evidence="3 9" id="KW-0808">Transferase</keyword>
<feature type="transmembrane region" description="Helical" evidence="9">
    <location>
        <begin position="147"/>
        <end position="167"/>
    </location>
</feature>
<comment type="miscellaneous">
    <text evidence="9">Carbon 2 of the heme B porphyrin ring is defined according to the Fischer nomenclature.</text>
</comment>
<dbReference type="GO" id="GO:0048034">
    <property type="term" value="P:heme O biosynthetic process"/>
    <property type="evidence" value="ECO:0007669"/>
    <property type="project" value="UniProtKB-UniRule"/>
</dbReference>
<keyword evidence="4 9" id="KW-0812">Transmembrane</keyword>
<comment type="subcellular location">
    <subcellularLocation>
        <location evidence="9">Cell membrane</location>
        <topology evidence="9">Multi-pass membrane protein</topology>
    </subcellularLocation>
    <subcellularLocation>
        <location evidence="1">Membrane</location>
        <topology evidence="1">Multi-pass membrane protein</topology>
    </subcellularLocation>
</comment>
<evidence type="ECO:0000256" key="7">
    <source>
        <dbReference type="ARBA" id="ARBA00023136"/>
    </source>
</evidence>
<dbReference type="InterPro" id="IPR044878">
    <property type="entry name" value="UbiA_sf"/>
</dbReference>
<dbReference type="InterPro" id="IPR000537">
    <property type="entry name" value="UbiA_prenyltransferase"/>
</dbReference>
<comment type="caution">
    <text evidence="10">The sequence shown here is derived from an EMBL/GenBank/DDBJ whole genome shotgun (WGS) entry which is preliminary data.</text>
</comment>
<dbReference type="Gene3D" id="1.10.357.140">
    <property type="entry name" value="UbiA prenyltransferase"/>
    <property type="match status" value="1"/>
</dbReference>
<dbReference type="EC" id="2.5.1.141" evidence="9"/>
<evidence type="ECO:0000256" key="8">
    <source>
        <dbReference type="ARBA" id="ARBA00047690"/>
    </source>
</evidence>
<keyword evidence="6 9" id="KW-0350">Heme biosynthesis</keyword>
<reference evidence="10 11" key="1">
    <citation type="journal article" date="2014" name="Int. J. Syst. Evol. Microbiol.">
        <title>Phaeodactylibacter xiamenensis gen. nov., sp. nov., a member of the family Saprospiraceae isolated from the marine alga Phaeodactylum tricornutum.</title>
        <authorList>
            <person name="Chen Z.Jr."/>
            <person name="Lei X."/>
            <person name="Lai Q."/>
            <person name="Li Y."/>
            <person name="Zhang B."/>
            <person name="Zhang J."/>
            <person name="Zhang H."/>
            <person name="Yang L."/>
            <person name="Zheng W."/>
            <person name="Tian Y."/>
            <person name="Yu Z."/>
            <person name="Xu H.Jr."/>
            <person name="Zheng T."/>
        </authorList>
    </citation>
    <scope>NUCLEOTIDE SEQUENCE [LARGE SCALE GENOMIC DNA]</scope>
    <source>
        <strain evidence="10 11">KD52</strain>
    </source>
</reference>
<dbReference type="EMBL" id="JPOS01000002">
    <property type="protein sequence ID" value="KGE89774.1"/>
    <property type="molecule type" value="Genomic_DNA"/>
</dbReference>
<gene>
    <name evidence="9" type="primary">ctaB</name>
    <name evidence="10" type="ORF">IX84_00140</name>
</gene>
<dbReference type="STRING" id="1524460.IX84_00140"/>
<name>A0A098SB30_9BACT</name>
<keyword evidence="11" id="KW-1185">Reference proteome</keyword>
<comment type="function">
    <text evidence="9">Converts heme B (protoheme IX) to heme O by substitution of the vinyl group on carbon 2 of heme B porphyrin ring with a hydroxyethyl farnesyl side group.</text>
</comment>
<accession>A0A098SB30</accession>
<evidence type="ECO:0000256" key="1">
    <source>
        <dbReference type="ARBA" id="ARBA00004141"/>
    </source>
</evidence>
<feature type="transmembrane region" description="Helical" evidence="9">
    <location>
        <begin position="50"/>
        <end position="70"/>
    </location>
</feature>
<dbReference type="GO" id="GO:0008495">
    <property type="term" value="F:protoheme IX farnesyltransferase activity"/>
    <property type="evidence" value="ECO:0007669"/>
    <property type="project" value="UniProtKB-UniRule"/>
</dbReference>
<comment type="pathway">
    <text evidence="9">Porphyrin-containing compound metabolism; heme O biosynthesis; heme O from protoheme: step 1/1.</text>
</comment>
<keyword evidence="7 9" id="KW-0472">Membrane</keyword>
<dbReference type="InterPro" id="IPR006369">
    <property type="entry name" value="Protohaem_IX_farnesylTrfase"/>
</dbReference>
<dbReference type="AlphaFoldDB" id="A0A098SB30"/>
<feature type="transmembrane region" description="Helical" evidence="9">
    <location>
        <begin position="121"/>
        <end position="140"/>
    </location>
</feature>
<evidence type="ECO:0000256" key="9">
    <source>
        <dbReference type="HAMAP-Rule" id="MF_00154"/>
    </source>
</evidence>
<feature type="transmembrane region" description="Helical" evidence="9">
    <location>
        <begin position="25"/>
        <end position="44"/>
    </location>
</feature>
<keyword evidence="5 9" id="KW-1133">Transmembrane helix</keyword>
<feature type="transmembrane region" description="Helical" evidence="9">
    <location>
        <begin position="218"/>
        <end position="239"/>
    </location>
</feature>
<sequence length="297" mass="32579">MSTKAEQLSWGGLVLRKVKDYHMLVKFRLTLTVVFSSVVAFAIAADVLHWGAVAILAAGGFLVTGAANTLNQVLEKDYDRLMKRTADRPLAAGRMTVSEAVMFAGLQSLFGITLLAMFNPWAAFFGTFSLVLYAFLYTPLKRISPVAVFVGAIPGALPTLIGCVAAQGTLTPLALSLFTLQFLWQFPHFWSIGWLGFEDYDKAGYKLVPKSGQQPDRSIALQSFIFALCLVPVGVFPYWMGVSGVVSAGIVVVLSLAYAGFSWNFYRKANRKSALMLMFFSFLYIPVSLLAFFADKI</sequence>
<dbReference type="HAMAP" id="MF_00154">
    <property type="entry name" value="CyoE_CtaB"/>
    <property type="match status" value="1"/>
</dbReference>
<dbReference type="Proteomes" id="UP000029736">
    <property type="component" value="Unassembled WGS sequence"/>
</dbReference>
<organism evidence="10 11">
    <name type="scientific">Phaeodactylibacter xiamenensis</name>
    <dbReference type="NCBI Taxonomy" id="1524460"/>
    <lineage>
        <taxon>Bacteria</taxon>
        <taxon>Pseudomonadati</taxon>
        <taxon>Bacteroidota</taxon>
        <taxon>Saprospiria</taxon>
        <taxon>Saprospirales</taxon>
        <taxon>Haliscomenobacteraceae</taxon>
        <taxon>Phaeodactylibacter</taxon>
    </lineage>
</organism>
<evidence type="ECO:0000256" key="6">
    <source>
        <dbReference type="ARBA" id="ARBA00023133"/>
    </source>
</evidence>
<evidence type="ECO:0000313" key="10">
    <source>
        <dbReference type="EMBL" id="KGE89774.1"/>
    </source>
</evidence>
<feature type="transmembrane region" description="Helical" evidence="9">
    <location>
        <begin position="245"/>
        <end position="266"/>
    </location>
</feature>
<dbReference type="RefSeq" id="WP_052515654.1">
    <property type="nucleotide sequence ID" value="NZ_JBKAGJ010000014.1"/>
</dbReference>
<evidence type="ECO:0000313" key="11">
    <source>
        <dbReference type="Proteomes" id="UP000029736"/>
    </source>
</evidence>
<feature type="transmembrane region" description="Helical" evidence="9">
    <location>
        <begin position="273"/>
        <end position="294"/>
    </location>
</feature>
<keyword evidence="2 9" id="KW-1003">Cell membrane</keyword>
<proteinExistence type="inferred from homology"/>
<dbReference type="PANTHER" id="PTHR43448">
    <property type="entry name" value="PROTOHEME IX FARNESYLTRANSFERASE, MITOCHONDRIAL"/>
    <property type="match status" value="1"/>
</dbReference>
<dbReference type="UniPathway" id="UPA00834">
    <property type="reaction ID" value="UER00712"/>
</dbReference>
<dbReference type="NCBIfam" id="TIGR01473">
    <property type="entry name" value="cyoE_ctaB"/>
    <property type="match status" value="1"/>
</dbReference>